<comment type="catalytic activity">
    <reaction evidence="8">
        <text>a 5'-end (5'-triphosphoguanosine)-ribonucleoside in mRNA + S-adenosyl-L-methionine = a 5'-end (N(7)-methyl 5'-triphosphoguanosine)-ribonucleoside in mRNA + S-adenosyl-L-homocysteine</text>
        <dbReference type="Rhea" id="RHEA:67008"/>
        <dbReference type="Rhea" id="RHEA-COMP:17166"/>
        <dbReference type="Rhea" id="RHEA-COMP:17167"/>
        <dbReference type="ChEBI" id="CHEBI:57856"/>
        <dbReference type="ChEBI" id="CHEBI:59789"/>
        <dbReference type="ChEBI" id="CHEBI:156461"/>
        <dbReference type="ChEBI" id="CHEBI:167617"/>
        <dbReference type="EC" id="2.1.1.56"/>
    </reaction>
</comment>
<dbReference type="PANTHER" id="PTHR35897:SF1">
    <property type="entry name" value="METHYLTRANSFERASE AUSD"/>
    <property type="match status" value="1"/>
</dbReference>
<organism evidence="11 12">
    <name type="scientific">Phycomyces blakesleeanus</name>
    <dbReference type="NCBI Taxonomy" id="4837"/>
    <lineage>
        <taxon>Eukaryota</taxon>
        <taxon>Fungi</taxon>
        <taxon>Fungi incertae sedis</taxon>
        <taxon>Mucoromycota</taxon>
        <taxon>Mucoromycotina</taxon>
        <taxon>Mucoromycetes</taxon>
        <taxon>Mucorales</taxon>
        <taxon>Phycomycetaceae</taxon>
        <taxon>Phycomyces</taxon>
    </lineage>
</organism>
<dbReference type="CDD" id="cd02440">
    <property type="entry name" value="AdoMet_MTases"/>
    <property type="match status" value="1"/>
</dbReference>
<evidence type="ECO:0000256" key="6">
    <source>
        <dbReference type="ARBA" id="ARBA00033387"/>
    </source>
</evidence>
<evidence type="ECO:0000256" key="3">
    <source>
        <dbReference type="ARBA" id="ARBA00022679"/>
    </source>
</evidence>
<dbReference type="Gene3D" id="3.40.50.150">
    <property type="entry name" value="Vaccinia Virus protein VP39"/>
    <property type="match status" value="1"/>
</dbReference>
<evidence type="ECO:0000256" key="4">
    <source>
        <dbReference type="ARBA" id="ARBA00022691"/>
    </source>
</evidence>
<keyword evidence="2" id="KW-0489">Methyltransferase</keyword>
<evidence type="ECO:0000256" key="9">
    <source>
        <dbReference type="ARBA" id="ARBA00049739"/>
    </source>
</evidence>
<dbReference type="InterPro" id="IPR029063">
    <property type="entry name" value="SAM-dependent_MTases_sf"/>
</dbReference>
<evidence type="ECO:0000256" key="1">
    <source>
        <dbReference type="ARBA" id="ARBA00005179"/>
    </source>
</evidence>
<evidence type="ECO:0000256" key="7">
    <source>
        <dbReference type="ARBA" id="ARBA00038314"/>
    </source>
</evidence>
<gene>
    <name evidence="11" type="ORF">J3Q64DRAFT_1828417</name>
</gene>
<dbReference type="Pfam" id="PF03291">
    <property type="entry name" value="mRNA_G-N7_MeTrfase"/>
    <property type="match status" value="1"/>
</dbReference>
<reference evidence="11 12" key="1">
    <citation type="submission" date="2024-04" db="EMBL/GenBank/DDBJ databases">
        <title>Symmetric and asymmetric DNA N6-adenine methylation regulates different biological responses in Mucorales.</title>
        <authorList>
            <consortium name="Lawrence Berkeley National Laboratory"/>
            <person name="Lax C."/>
            <person name="Mondo S.J."/>
            <person name="Osorio-Concepcion M."/>
            <person name="Muszewska A."/>
            <person name="Corrochano-Luque M."/>
            <person name="Gutierrez G."/>
            <person name="Riley R."/>
            <person name="Lipzen A."/>
            <person name="Guo J."/>
            <person name="Hundley H."/>
            <person name="Amirebrahimi M."/>
            <person name="Ng V."/>
            <person name="Lorenzo-Gutierrez D."/>
            <person name="Binder U."/>
            <person name="Yang J."/>
            <person name="Song Y."/>
            <person name="Canovas D."/>
            <person name="Navarro E."/>
            <person name="Freitag M."/>
            <person name="Gabaldon T."/>
            <person name="Grigoriev I.V."/>
            <person name="Corrochano L.M."/>
            <person name="Nicolas F.E."/>
            <person name="Garre V."/>
        </authorList>
    </citation>
    <scope>NUCLEOTIDE SEQUENCE [LARGE SCALE GENOMIC DNA]</scope>
    <source>
        <strain evidence="11 12">L51</strain>
    </source>
</reference>
<sequence length="282" mass="32091">MKYASVIGDSIIRFYADYVGIKDRNELTTHLKRVQALLNENNQTYRCIDEFKFAYSRMCDRFFYPGLIEIGKTSSPLLIDLGCCAGVDLRKLMLDGYPVKSLVGVDLSARYIECGYELCRDKDKLPIRFLAGDIFDESFLSLHGQNNNNLNIYRHKASVVHAGSLIHLFHSTQRISQFLQRVCCMLLKGGLFVGAHVASNRTTSVYRPSRGHTKQYIGIDTFRSLLESHDFSNIEIQTSPRLSLEEEEEIDDISIFWVSFSAVYNPPSLKPLSPTVHTTIED</sequence>
<proteinExistence type="inferred from homology"/>
<comment type="caution">
    <text evidence="11">The sequence shown here is derived from an EMBL/GenBank/DDBJ whole genome shotgun (WGS) entry which is preliminary data.</text>
</comment>
<keyword evidence="12" id="KW-1185">Reference proteome</keyword>
<comment type="similarity">
    <text evidence="7">Belongs to the class I-like SAM-binding methyltransferase superfamily.</text>
</comment>
<keyword evidence="3" id="KW-0808">Transferase</keyword>
<name>A0ABR3BET5_PHYBL</name>
<evidence type="ECO:0000256" key="2">
    <source>
        <dbReference type="ARBA" id="ARBA00022603"/>
    </source>
</evidence>
<dbReference type="Proteomes" id="UP001448207">
    <property type="component" value="Unassembled WGS sequence"/>
</dbReference>
<dbReference type="InterPro" id="IPR051654">
    <property type="entry name" value="Meroterpenoid_MTases"/>
</dbReference>
<comment type="pathway">
    <text evidence="1">Secondary metabolite biosynthesis.</text>
</comment>
<keyword evidence="4" id="KW-0949">S-adenosyl-L-methionine</keyword>
<evidence type="ECO:0000256" key="5">
    <source>
        <dbReference type="ARBA" id="ARBA00032772"/>
    </source>
</evidence>
<dbReference type="SUPFAM" id="SSF53335">
    <property type="entry name" value="S-adenosyl-L-methionine-dependent methyltransferases"/>
    <property type="match status" value="1"/>
</dbReference>
<evidence type="ECO:0000259" key="10">
    <source>
        <dbReference type="Pfam" id="PF03291"/>
    </source>
</evidence>
<evidence type="ECO:0000313" key="12">
    <source>
        <dbReference type="Proteomes" id="UP001448207"/>
    </source>
</evidence>
<evidence type="ECO:0000256" key="8">
    <source>
        <dbReference type="ARBA" id="ARBA00044712"/>
    </source>
</evidence>
<accession>A0ABR3BET5</accession>
<feature type="domain" description="MRNA cap 0 methyltransferase" evidence="10">
    <location>
        <begin position="77"/>
        <end position="202"/>
    </location>
</feature>
<dbReference type="PANTHER" id="PTHR35897">
    <property type="entry name" value="METHYLTRANSFERASE AUSD"/>
    <property type="match status" value="1"/>
</dbReference>
<dbReference type="EMBL" id="JBCLYO010000001">
    <property type="protein sequence ID" value="KAL0097206.1"/>
    <property type="molecule type" value="Genomic_DNA"/>
</dbReference>
<protein>
    <recommendedName>
        <fullName evidence="9">mRNA cap guanine-N(7) methyltransferase</fullName>
    </recommendedName>
    <alternativeName>
        <fullName evidence="5">mRNA (guanine-N(7))-methyltransferase</fullName>
    </alternativeName>
    <alternativeName>
        <fullName evidence="6">mRNA cap methyltransferase</fullName>
    </alternativeName>
</protein>
<evidence type="ECO:0000313" key="11">
    <source>
        <dbReference type="EMBL" id="KAL0097206.1"/>
    </source>
</evidence>
<dbReference type="InterPro" id="IPR004971">
    <property type="entry name" value="mRNA_G-N7_MeTrfase_dom"/>
</dbReference>